<feature type="transmembrane region" description="Helical" evidence="2">
    <location>
        <begin position="369"/>
        <end position="389"/>
    </location>
</feature>
<evidence type="ECO:0000313" key="5">
    <source>
        <dbReference type="Proteomes" id="UP000180252"/>
    </source>
</evidence>
<keyword evidence="2" id="KW-1133">Transmembrane helix</keyword>
<reference evidence="3" key="2">
    <citation type="submission" date="2016-09" db="EMBL/GenBank/DDBJ databases">
        <authorList>
            <person name="Capua I."/>
            <person name="De Benedictis P."/>
            <person name="Joannis T."/>
            <person name="Lombin L.H."/>
            <person name="Cattoli G."/>
        </authorList>
    </citation>
    <scope>NUCLEOTIDE SEQUENCE [LARGE SCALE GENOMIC DNA]</scope>
    <source>
        <strain evidence="3">MSU</strain>
    </source>
</reference>
<keyword evidence="1" id="KW-0802">TPR repeat</keyword>
<evidence type="ECO:0000313" key="3">
    <source>
        <dbReference type="EMBL" id="OHT44309.1"/>
    </source>
</evidence>
<feature type="repeat" description="TPR" evidence="1">
    <location>
        <begin position="212"/>
        <end position="245"/>
    </location>
</feature>
<dbReference type="PROSITE" id="PS50005">
    <property type="entry name" value="TPR"/>
    <property type="match status" value="2"/>
</dbReference>
<organism evidence="3 5">
    <name type="scientific">Flavobacterium tructae</name>
    <dbReference type="NCBI Taxonomy" id="1114873"/>
    <lineage>
        <taxon>Bacteria</taxon>
        <taxon>Pseudomonadati</taxon>
        <taxon>Bacteroidota</taxon>
        <taxon>Flavobacteriia</taxon>
        <taxon>Flavobacteriales</taxon>
        <taxon>Flavobacteriaceae</taxon>
        <taxon>Flavobacterium</taxon>
    </lineage>
</organism>
<reference evidence="4 6" key="3">
    <citation type="submission" date="2016-11" db="EMBL/GenBank/DDBJ databases">
        <title>Whole genomes of Flavobacteriaceae.</title>
        <authorList>
            <person name="Stine C."/>
            <person name="Li C."/>
            <person name="Tadesse D."/>
        </authorList>
    </citation>
    <scope>NUCLEOTIDE SEQUENCE [LARGE SCALE GENOMIC DNA]</scope>
    <source>
        <strain evidence="4 6">ATCC BAA-2541</strain>
    </source>
</reference>
<dbReference type="RefSeq" id="WP_070907566.1">
    <property type="nucleotide sequence ID" value="NZ_MIKE01000024.1"/>
</dbReference>
<reference evidence="5" key="1">
    <citation type="submission" date="2016-09" db="EMBL/GenBank/DDBJ databases">
        <authorList>
            <person name="Chen S."/>
            <person name="Walker E."/>
        </authorList>
    </citation>
    <scope>NUCLEOTIDE SEQUENCE [LARGE SCALE GENOMIC DNA]</scope>
    <source>
        <strain evidence="5">MSU</strain>
    </source>
</reference>
<protein>
    <submittedName>
        <fullName evidence="3">Uncharacterized protein</fullName>
    </submittedName>
</protein>
<proteinExistence type="predicted"/>
<dbReference type="EMBL" id="MUHG01000030">
    <property type="protein sequence ID" value="OXB15927.1"/>
    <property type="molecule type" value="Genomic_DNA"/>
</dbReference>
<dbReference type="EMBL" id="MIKE01000024">
    <property type="protein sequence ID" value="OHT44309.1"/>
    <property type="molecule type" value="Genomic_DNA"/>
</dbReference>
<gene>
    <name evidence="4" type="ORF">B0A71_19770</name>
    <name evidence="3" type="ORF">BHE19_11285</name>
</gene>
<evidence type="ECO:0000256" key="2">
    <source>
        <dbReference type="SAM" id="Phobius"/>
    </source>
</evidence>
<dbReference type="Pfam" id="PF13424">
    <property type="entry name" value="TPR_12"/>
    <property type="match status" value="1"/>
</dbReference>
<dbReference type="PROSITE" id="PS50293">
    <property type="entry name" value="TPR_REGION"/>
    <property type="match status" value="1"/>
</dbReference>
<dbReference type="SUPFAM" id="SSF48452">
    <property type="entry name" value="TPR-like"/>
    <property type="match status" value="2"/>
</dbReference>
<dbReference type="SUPFAM" id="SSF55874">
    <property type="entry name" value="ATPase domain of HSP90 chaperone/DNA topoisomerase II/histidine kinase"/>
    <property type="match status" value="1"/>
</dbReference>
<evidence type="ECO:0000313" key="6">
    <source>
        <dbReference type="Proteomes" id="UP000198319"/>
    </source>
</evidence>
<dbReference type="STRING" id="1278819.BHE19_11285"/>
<dbReference type="Gene3D" id="3.30.565.10">
    <property type="entry name" value="Histidine kinase-like ATPase, C-terminal domain"/>
    <property type="match status" value="1"/>
</dbReference>
<evidence type="ECO:0000313" key="4">
    <source>
        <dbReference type="EMBL" id="OXB15927.1"/>
    </source>
</evidence>
<dbReference type="Proteomes" id="UP000180252">
    <property type="component" value="Unassembled WGS sequence"/>
</dbReference>
<dbReference type="InterPro" id="IPR011990">
    <property type="entry name" value="TPR-like_helical_dom_sf"/>
</dbReference>
<sequence>MKKPLYFLHRRVFLQRLILLLSIAIAGITLLQSDEFNTPSDSGQKNNSAEILKFSDLADSLYDAYKLDSSYYYYNKAKLLCNPKINTIDYVYTLYSMSQIKYDQGDYITSEAHATEALPYLKYIKNPRHASILYNQLGINYSNTYNYSDAILYLKKAIHLKSSTWRRYMALNNLATVYMDQHRYKEAEQILFILSTQKRTSNYEDIDKDNYARAIDNLGLCYFRLGDPDKALKYVNEALKIRLSLSSEYEYSLVGIYRHLCLFYMKTNPKLAKEYALKSHKVATKIKILTDRISSLSLLIKTSEGSDLKKYSLSYIELIDSITHARCKTKNQFTNIKYISRIDKTENLLLKAQKAENELELARQKRRNIYLYMIIVLILSLIAFVYFYLKSKGTKQKDDAVFESEIRISQKLKDELTNDVYHSLTFAETVDLEKRENKERLLNNLHAIYTKTRNISKENGSVPTNESYSTSLKEMISGFKTADLNIILNGFDAISWNELEKSKKIILYRILQELFVNMKKHSQATLVSLTFKNFEKKIVIIYSDNGVGAYNRSIILKNGLQNVENRIKTINGNIIFDSNSKTGFKLSFNFPK</sequence>
<dbReference type="AlphaFoldDB" id="A0A1S1J4A6"/>
<keyword evidence="2" id="KW-0472">Membrane</keyword>
<dbReference type="InterPro" id="IPR036890">
    <property type="entry name" value="HATPase_C_sf"/>
</dbReference>
<dbReference type="OrthoDB" id="943406at2"/>
<evidence type="ECO:0000256" key="1">
    <source>
        <dbReference type="PROSITE-ProRule" id="PRU00339"/>
    </source>
</evidence>
<dbReference type="Proteomes" id="UP000198319">
    <property type="component" value="Unassembled WGS sequence"/>
</dbReference>
<feature type="repeat" description="TPR" evidence="1">
    <location>
        <begin position="131"/>
        <end position="164"/>
    </location>
</feature>
<keyword evidence="6" id="KW-1185">Reference proteome</keyword>
<keyword evidence="2" id="KW-0812">Transmembrane</keyword>
<dbReference type="SMART" id="SM00028">
    <property type="entry name" value="TPR"/>
    <property type="match status" value="3"/>
</dbReference>
<dbReference type="InterPro" id="IPR019734">
    <property type="entry name" value="TPR_rpt"/>
</dbReference>
<accession>A0A1S1J4A6</accession>
<dbReference type="Gene3D" id="1.25.40.10">
    <property type="entry name" value="Tetratricopeptide repeat domain"/>
    <property type="match status" value="2"/>
</dbReference>
<comment type="caution">
    <text evidence="3">The sequence shown here is derived from an EMBL/GenBank/DDBJ whole genome shotgun (WGS) entry which is preliminary data.</text>
</comment>
<name>A0A1S1J4A6_9FLAO</name>